<dbReference type="Proteomes" id="UP000185596">
    <property type="component" value="Unassembled WGS sequence"/>
</dbReference>
<proteinExistence type="predicted"/>
<keyword evidence="2" id="KW-0238">DNA-binding</keyword>
<dbReference type="Gene3D" id="3.40.1410.10">
    <property type="entry name" value="Chorismate lyase-like"/>
    <property type="match status" value="1"/>
</dbReference>
<dbReference type="PROSITE" id="PS50949">
    <property type="entry name" value="HTH_GNTR"/>
    <property type="match status" value="1"/>
</dbReference>
<feature type="domain" description="HTH gntR-type" evidence="5">
    <location>
        <begin position="11"/>
        <end position="79"/>
    </location>
</feature>
<dbReference type="InterPro" id="IPR036388">
    <property type="entry name" value="WH-like_DNA-bd_sf"/>
</dbReference>
<keyword evidence="7" id="KW-1185">Reference proteome</keyword>
<dbReference type="GO" id="GO:0003677">
    <property type="term" value="F:DNA binding"/>
    <property type="evidence" value="ECO:0007669"/>
    <property type="project" value="UniProtKB-KW"/>
</dbReference>
<evidence type="ECO:0000256" key="3">
    <source>
        <dbReference type="ARBA" id="ARBA00023163"/>
    </source>
</evidence>
<dbReference type="SMART" id="SM00866">
    <property type="entry name" value="UTRA"/>
    <property type="match status" value="1"/>
</dbReference>
<dbReference type="GO" id="GO:0045892">
    <property type="term" value="P:negative regulation of DNA-templated transcription"/>
    <property type="evidence" value="ECO:0007669"/>
    <property type="project" value="TreeGrafter"/>
</dbReference>
<keyword evidence="1" id="KW-0805">Transcription regulation</keyword>
<comment type="caution">
    <text evidence="6">The sequence shown here is derived from an EMBL/GenBank/DDBJ whole genome shotgun (WGS) entry which is preliminary data.</text>
</comment>
<protein>
    <submittedName>
        <fullName evidence="6">GntR family transcriptional regulator</fullName>
    </submittedName>
</protein>
<accession>A0A1Q8CQF6</accession>
<dbReference type="AlphaFoldDB" id="A0A1Q8CQF6"/>
<evidence type="ECO:0000313" key="6">
    <source>
        <dbReference type="EMBL" id="OLF16591.1"/>
    </source>
</evidence>
<dbReference type="STRING" id="1912961.BU204_15385"/>
<dbReference type="PRINTS" id="PR00035">
    <property type="entry name" value="HTHGNTR"/>
</dbReference>
<feature type="region of interest" description="Disordered" evidence="4">
    <location>
        <begin position="172"/>
        <end position="193"/>
    </location>
</feature>
<dbReference type="SMART" id="SM00345">
    <property type="entry name" value="HTH_GNTR"/>
    <property type="match status" value="1"/>
</dbReference>
<dbReference type="OrthoDB" id="120836at2"/>
<dbReference type="PANTHER" id="PTHR44846">
    <property type="entry name" value="MANNOSYL-D-GLYCERATE TRANSPORT/METABOLISM SYSTEM REPRESSOR MNGR-RELATED"/>
    <property type="match status" value="1"/>
</dbReference>
<dbReference type="InterPro" id="IPR028978">
    <property type="entry name" value="Chorismate_lyase_/UTRA_dom_sf"/>
</dbReference>
<evidence type="ECO:0000259" key="5">
    <source>
        <dbReference type="PROSITE" id="PS50949"/>
    </source>
</evidence>
<dbReference type="InterPro" id="IPR050679">
    <property type="entry name" value="Bact_HTH_transcr_reg"/>
</dbReference>
<reference evidence="6 7" key="1">
    <citation type="submission" date="2016-12" db="EMBL/GenBank/DDBJ databases">
        <title>The draft genome sequence of Actinophytocola sp. 11-183.</title>
        <authorList>
            <person name="Wang W."/>
            <person name="Yuan L."/>
        </authorList>
    </citation>
    <scope>NUCLEOTIDE SEQUENCE [LARGE SCALE GENOMIC DNA]</scope>
    <source>
        <strain evidence="6 7">11-183</strain>
    </source>
</reference>
<evidence type="ECO:0000256" key="2">
    <source>
        <dbReference type="ARBA" id="ARBA00023125"/>
    </source>
</evidence>
<evidence type="ECO:0000256" key="4">
    <source>
        <dbReference type="SAM" id="MobiDB-lite"/>
    </source>
</evidence>
<keyword evidence="3" id="KW-0804">Transcription</keyword>
<sequence length="260" mass="29106">MSPQTSGDAGQLPSRRIADAVRELITSGELAPGDKLPSERELAHRFGTARNTAREAIRLLTEEALVTPHHGKGVFVREKQRLFRWGNDRYSRKTYRETGLTPFRLEMQRQGKAASIQAVAIDRVTPPLDVAERLNVSPDEESVLRRLNEYHADDEPVQLVTTYVRWSEAEGTPLAEPKTGPGGIYGRLEDKGHTLTTGRDEITARMPTHAEAQFLQTPSGVPVLDVLHTSFDQNGEPFEVSRFVHRADRSGLVYNFPIEN</sequence>
<dbReference type="InterPro" id="IPR036390">
    <property type="entry name" value="WH_DNA-bd_sf"/>
</dbReference>
<evidence type="ECO:0000313" key="7">
    <source>
        <dbReference type="Proteomes" id="UP000185596"/>
    </source>
</evidence>
<dbReference type="Pfam" id="PF07702">
    <property type="entry name" value="UTRA"/>
    <property type="match status" value="1"/>
</dbReference>
<gene>
    <name evidence="6" type="ORF">BU204_15385</name>
</gene>
<dbReference type="SUPFAM" id="SSF64288">
    <property type="entry name" value="Chorismate lyase-like"/>
    <property type="match status" value="1"/>
</dbReference>
<dbReference type="EMBL" id="MSIE01000027">
    <property type="protein sequence ID" value="OLF16591.1"/>
    <property type="molecule type" value="Genomic_DNA"/>
</dbReference>
<dbReference type="SUPFAM" id="SSF46785">
    <property type="entry name" value="Winged helix' DNA-binding domain"/>
    <property type="match status" value="1"/>
</dbReference>
<dbReference type="PANTHER" id="PTHR44846:SF17">
    <property type="entry name" value="GNTR-FAMILY TRANSCRIPTIONAL REGULATOR"/>
    <property type="match status" value="1"/>
</dbReference>
<name>A0A1Q8CQF6_9PSEU</name>
<dbReference type="GO" id="GO:0003700">
    <property type="term" value="F:DNA-binding transcription factor activity"/>
    <property type="evidence" value="ECO:0007669"/>
    <property type="project" value="InterPro"/>
</dbReference>
<organism evidence="6 7">
    <name type="scientific">Actinophytocola xanthii</name>
    <dbReference type="NCBI Taxonomy" id="1912961"/>
    <lineage>
        <taxon>Bacteria</taxon>
        <taxon>Bacillati</taxon>
        <taxon>Actinomycetota</taxon>
        <taxon>Actinomycetes</taxon>
        <taxon>Pseudonocardiales</taxon>
        <taxon>Pseudonocardiaceae</taxon>
    </lineage>
</organism>
<dbReference type="Gene3D" id="1.10.10.10">
    <property type="entry name" value="Winged helix-like DNA-binding domain superfamily/Winged helix DNA-binding domain"/>
    <property type="match status" value="1"/>
</dbReference>
<dbReference type="RefSeq" id="WP_075126367.1">
    <property type="nucleotide sequence ID" value="NZ_MSIE01000027.1"/>
</dbReference>
<dbReference type="InterPro" id="IPR011663">
    <property type="entry name" value="UTRA"/>
</dbReference>
<dbReference type="Pfam" id="PF00392">
    <property type="entry name" value="GntR"/>
    <property type="match status" value="1"/>
</dbReference>
<dbReference type="InterPro" id="IPR000524">
    <property type="entry name" value="Tscrpt_reg_HTH_GntR"/>
</dbReference>
<evidence type="ECO:0000256" key="1">
    <source>
        <dbReference type="ARBA" id="ARBA00023015"/>
    </source>
</evidence>
<dbReference type="CDD" id="cd07377">
    <property type="entry name" value="WHTH_GntR"/>
    <property type="match status" value="1"/>
</dbReference>